<keyword evidence="9" id="KW-0739">Sodium transport</keyword>
<evidence type="ECO:0000256" key="7">
    <source>
        <dbReference type="ARBA" id="ARBA00023065"/>
    </source>
</evidence>
<dbReference type="GO" id="GO:0098719">
    <property type="term" value="P:sodium ion import across plasma membrane"/>
    <property type="evidence" value="ECO:0007669"/>
    <property type="project" value="TreeGrafter"/>
</dbReference>
<evidence type="ECO:0000313" key="14">
    <source>
        <dbReference type="Proteomes" id="UP001515480"/>
    </source>
</evidence>
<evidence type="ECO:0000256" key="1">
    <source>
        <dbReference type="ARBA" id="ARBA00004651"/>
    </source>
</evidence>
<protein>
    <recommendedName>
        <fullName evidence="12">Cation/H+ exchanger transmembrane domain-containing protein</fullName>
    </recommendedName>
</protein>
<feature type="chain" id="PRO_5044245710" description="Cation/H+ exchanger transmembrane domain-containing protein" evidence="11">
    <location>
        <begin position="26"/>
        <end position="1012"/>
    </location>
</feature>
<evidence type="ECO:0000256" key="6">
    <source>
        <dbReference type="ARBA" id="ARBA00023053"/>
    </source>
</evidence>
<dbReference type="InterPro" id="IPR018247">
    <property type="entry name" value="EF_Hand_1_Ca_BS"/>
</dbReference>
<feature type="transmembrane region" description="Helical" evidence="10">
    <location>
        <begin position="585"/>
        <end position="609"/>
    </location>
</feature>
<gene>
    <name evidence="13" type="ORF">AB1Y20_010441</name>
</gene>
<evidence type="ECO:0000256" key="3">
    <source>
        <dbReference type="ARBA" id="ARBA00022475"/>
    </source>
</evidence>
<keyword evidence="2" id="KW-0813">Transport</keyword>
<dbReference type="GO" id="GO:0015386">
    <property type="term" value="F:potassium:proton antiporter activity"/>
    <property type="evidence" value="ECO:0007669"/>
    <property type="project" value="TreeGrafter"/>
</dbReference>
<dbReference type="InterPro" id="IPR018422">
    <property type="entry name" value="Cation/H_exchanger_CPA1"/>
</dbReference>
<evidence type="ECO:0000256" key="5">
    <source>
        <dbReference type="ARBA" id="ARBA00022989"/>
    </source>
</evidence>
<feature type="domain" description="Cation/H+ exchanger transmembrane" evidence="12">
    <location>
        <begin position="273"/>
        <end position="666"/>
    </location>
</feature>
<keyword evidence="4 10" id="KW-0812">Transmembrane</keyword>
<comment type="caution">
    <text evidence="13">The sequence shown here is derived from an EMBL/GenBank/DDBJ whole genome shotgun (WGS) entry which is preliminary data.</text>
</comment>
<keyword evidence="3" id="KW-1003">Cell membrane</keyword>
<dbReference type="GO" id="GO:0015385">
    <property type="term" value="F:sodium:proton antiporter activity"/>
    <property type="evidence" value="ECO:0007669"/>
    <property type="project" value="InterPro"/>
</dbReference>
<dbReference type="AlphaFoldDB" id="A0AB34IRY7"/>
<feature type="transmembrane region" description="Helical" evidence="10">
    <location>
        <begin position="516"/>
        <end position="546"/>
    </location>
</feature>
<organism evidence="13 14">
    <name type="scientific">Prymnesium parvum</name>
    <name type="common">Toxic golden alga</name>
    <dbReference type="NCBI Taxonomy" id="97485"/>
    <lineage>
        <taxon>Eukaryota</taxon>
        <taxon>Haptista</taxon>
        <taxon>Haptophyta</taxon>
        <taxon>Prymnesiophyceae</taxon>
        <taxon>Prymnesiales</taxon>
        <taxon>Prymnesiaceae</taxon>
        <taxon>Prymnesium</taxon>
    </lineage>
</organism>
<evidence type="ECO:0000313" key="13">
    <source>
        <dbReference type="EMBL" id="KAL1504028.1"/>
    </source>
</evidence>
<dbReference type="GO" id="GO:0051453">
    <property type="term" value="P:regulation of intracellular pH"/>
    <property type="evidence" value="ECO:0007669"/>
    <property type="project" value="TreeGrafter"/>
</dbReference>
<comment type="subcellular location">
    <subcellularLocation>
        <location evidence="1">Cell membrane</location>
        <topology evidence="1">Multi-pass membrane protein</topology>
    </subcellularLocation>
</comment>
<dbReference type="PANTHER" id="PTHR10110">
    <property type="entry name" value="SODIUM/HYDROGEN EXCHANGER"/>
    <property type="match status" value="1"/>
</dbReference>
<keyword evidence="11" id="KW-0732">Signal</keyword>
<evidence type="ECO:0000256" key="9">
    <source>
        <dbReference type="ARBA" id="ARBA00023201"/>
    </source>
</evidence>
<dbReference type="PANTHER" id="PTHR10110:SF86">
    <property type="entry name" value="SODIUM_HYDROGEN EXCHANGER 7"/>
    <property type="match status" value="1"/>
</dbReference>
<keyword evidence="7" id="KW-0406">Ion transport</keyword>
<evidence type="ECO:0000256" key="2">
    <source>
        <dbReference type="ARBA" id="ARBA00022448"/>
    </source>
</evidence>
<keyword evidence="8 10" id="KW-0472">Membrane</keyword>
<feature type="transmembrane region" description="Helical" evidence="10">
    <location>
        <begin position="313"/>
        <end position="335"/>
    </location>
</feature>
<dbReference type="PROSITE" id="PS00018">
    <property type="entry name" value="EF_HAND_1"/>
    <property type="match status" value="1"/>
</dbReference>
<evidence type="ECO:0000256" key="8">
    <source>
        <dbReference type="ARBA" id="ARBA00023136"/>
    </source>
</evidence>
<dbReference type="Gene3D" id="6.10.140.1330">
    <property type="match status" value="1"/>
</dbReference>
<feature type="transmembrane region" description="Helical" evidence="10">
    <location>
        <begin position="642"/>
        <end position="668"/>
    </location>
</feature>
<sequence length="1012" mass="112941">MATPFASRKLGVWTLLLASVRRGSATEEVASDSSTSTINTTELCRINAWNGSTAIISACIALSAEEFANNEYCKAQVQVARLCDSVCPFTTAPDVKYECEEEYNTLWTIFTSHLQVRDELQWDIFFLCFFTLAGAASKLWFPKWLPYTVGLLIIGVAFGVIAQSSASVSDCPWLAILHDENEDHVISREEYGNFVCENCHKDSFCVVDSWGGRRRTCWDGSSPGSGCRWSFDALDSSWRKSFMSAETASNIAGNGELEFDELWTFQCNLIREMLQLSDIDPHTLLVVFLPALLFESACFGLDFGIFRKELVQILLLAFPAMVAASGVTGALVYAANGGAWNFWPCWLIGVILSATDPVAVVALLKDLGASKSLSTLIEGESLLNDGSAVVLYTWVRNVIGYDSLTNAPSWMARAGQYNGEIGIELMRVIAQMLLLGVVLGWGGGFLLRSALRRVYNDGQVEAALVLGSAYLLYWFGELIMQSSAVIAVVVMGLYLNYHKEAFSPDCHRFLHEMFGMIAYLMNTIIFSIAGARLGTLFVAGSFVISFDRINWVIIYPVVLLARAVAIGMFYPLLQRTGNGCTWREAVVMWWGGLRGTIGLALALVVYHTIYSASMWGPGEDVANGGFGQYTGRLDCRDLPTDFLLMTVFVVFMTVVVNGMTMAPLMRLLQMGEIPDARKFMLKAAQKKLTKGTDSLMARLKKQKVFEHVSWAYVDAKKLVMTGEYVVEDPQKAAWLQVLNIERAQYVHQFEHGRLGSEAFMKLEAFMATLNAHADTTPGPELSRKYHHELTRFVQHLIRVKKRKRLMVACQVAMAYIKGQQHLQHSVPLGEGDEMTELYNKVKSAHDSNVEVMVSMLLSLQDDYPDVVGEVMDSHAAGLVLHHQRDMVERMVAEGQLQDLDALTLLAMLNKRLKQLYVEAVSFKMDAGDYRIRKVQVHPSRRRKDAVVISPSVHQEMSTTTGEENDSFSNDLVSVFSPVRRVLRKPANEVALDFCVETERSESLRRQLSEEKH</sequence>
<evidence type="ECO:0000256" key="10">
    <source>
        <dbReference type="SAM" id="Phobius"/>
    </source>
</evidence>
<dbReference type="GO" id="GO:0005886">
    <property type="term" value="C:plasma membrane"/>
    <property type="evidence" value="ECO:0007669"/>
    <property type="project" value="UniProtKB-SubCell"/>
</dbReference>
<dbReference type="Proteomes" id="UP001515480">
    <property type="component" value="Unassembled WGS sequence"/>
</dbReference>
<accession>A0AB34IRY7</accession>
<dbReference type="EMBL" id="JBGBPQ010000020">
    <property type="protein sequence ID" value="KAL1504028.1"/>
    <property type="molecule type" value="Genomic_DNA"/>
</dbReference>
<dbReference type="Pfam" id="PF00999">
    <property type="entry name" value="Na_H_Exchanger"/>
    <property type="match status" value="1"/>
</dbReference>
<evidence type="ECO:0000259" key="12">
    <source>
        <dbReference type="Pfam" id="PF00999"/>
    </source>
</evidence>
<keyword evidence="5 10" id="KW-1133">Transmembrane helix</keyword>
<feature type="transmembrane region" description="Helical" evidence="10">
    <location>
        <begin position="432"/>
        <end position="451"/>
    </location>
</feature>
<feature type="transmembrane region" description="Helical" evidence="10">
    <location>
        <begin position="552"/>
        <end position="573"/>
    </location>
</feature>
<feature type="signal peptide" evidence="11">
    <location>
        <begin position="1"/>
        <end position="25"/>
    </location>
</feature>
<evidence type="ECO:0000256" key="11">
    <source>
        <dbReference type="SAM" id="SignalP"/>
    </source>
</evidence>
<feature type="transmembrane region" description="Helical" evidence="10">
    <location>
        <begin position="471"/>
        <end position="495"/>
    </location>
</feature>
<dbReference type="InterPro" id="IPR006153">
    <property type="entry name" value="Cation/H_exchanger_TM"/>
</dbReference>
<proteinExistence type="predicted"/>
<keyword evidence="6" id="KW-0915">Sodium</keyword>
<feature type="transmembrane region" description="Helical" evidence="10">
    <location>
        <begin position="341"/>
        <end position="364"/>
    </location>
</feature>
<keyword evidence="14" id="KW-1185">Reference proteome</keyword>
<evidence type="ECO:0000256" key="4">
    <source>
        <dbReference type="ARBA" id="ARBA00022692"/>
    </source>
</evidence>
<name>A0AB34IRY7_PRYPA</name>
<reference evidence="13 14" key="1">
    <citation type="journal article" date="2024" name="Science">
        <title>Giant polyketide synthase enzymes in the biosynthesis of giant marine polyether toxins.</title>
        <authorList>
            <person name="Fallon T.R."/>
            <person name="Shende V.V."/>
            <person name="Wierzbicki I.H."/>
            <person name="Pendleton A.L."/>
            <person name="Watervoot N.F."/>
            <person name="Auber R.P."/>
            <person name="Gonzalez D.J."/>
            <person name="Wisecaver J.H."/>
            <person name="Moore B.S."/>
        </authorList>
    </citation>
    <scope>NUCLEOTIDE SEQUENCE [LARGE SCALE GENOMIC DNA]</scope>
    <source>
        <strain evidence="13 14">12B1</strain>
    </source>
</reference>